<feature type="compositionally biased region" description="Low complexity" evidence="3">
    <location>
        <begin position="249"/>
        <end position="272"/>
    </location>
</feature>
<feature type="compositionally biased region" description="Basic and acidic residues" evidence="3">
    <location>
        <begin position="603"/>
        <end position="616"/>
    </location>
</feature>
<feature type="region of interest" description="Disordered" evidence="3">
    <location>
        <begin position="1130"/>
        <end position="1200"/>
    </location>
</feature>
<evidence type="ECO:0000256" key="2">
    <source>
        <dbReference type="SAM" id="Coils"/>
    </source>
</evidence>
<feature type="compositionally biased region" description="Pro residues" evidence="3">
    <location>
        <begin position="644"/>
        <end position="682"/>
    </location>
</feature>
<keyword evidence="9" id="KW-1267">Proteomics identification</keyword>
<feature type="domain" description="FH2" evidence="5">
    <location>
        <begin position="695"/>
        <end position="1104"/>
    </location>
</feature>
<keyword evidence="2" id="KW-0175">Coiled coil</keyword>
<dbReference type="PANTHER" id="PTHR45857:SF4">
    <property type="entry name" value="FORMIN-LIKE PROTEIN"/>
    <property type="match status" value="1"/>
</dbReference>
<feature type="domain" description="GBD/FH3" evidence="4">
    <location>
        <begin position="94"/>
        <end position="554"/>
    </location>
</feature>
<evidence type="ECO:0000313" key="8">
    <source>
        <dbReference type="WormBase" id="Y48G9A.4b"/>
    </source>
</evidence>
<dbReference type="SMART" id="SM01140">
    <property type="entry name" value="Drf_GBD"/>
    <property type="match status" value="1"/>
</dbReference>
<feature type="compositionally biased region" description="Basic and acidic residues" evidence="3">
    <location>
        <begin position="1092"/>
        <end position="1103"/>
    </location>
</feature>
<feature type="compositionally biased region" description="Pro residues" evidence="3">
    <location>
        <begin position="1175"/>
        <end position="1187"/>
    </location>
</feature>
<dbReference type="GO" id="GO:0051015">
    <property type="term" value="F:actin filament binding"/>
    <property type="evidence" value="ECO:0000318"/>
    <property type="project" value="GO_Central"/>
</dbReference>
<evidence type="ECO:0000259" key="5">
    <source>
        <dbReference type="PROSITE" id="PS51444"/>
    </source>
</evidence>
<feature type="region of interest" description="Disordered" evidence="3">
    <location>
        <begin position="1092"/>
        <end position="1117"/>
    </location>
</feature>
<evidence type="ECO:0000259" key="4">
    <source>
        <dbReference type="PROSITE" id="PS51232"/>
    </source>
</evidence>
<dbReference type="SUPFAM" id="SSF101447">
    <property type="entry name" value="Formin homology 2 domain (FH2 domain)"/>
    <property type="match status" value="1"/>
</dbReference>
<dbReference type="PROSITE" id="PS51232">
    <property type="entry name" value="GBD_FH3"/>
    <property type="match status" value="1"/>
</dbReference>
<feature type="coiled-coil region" evidence="2">
    <location>
        <begin position="476"/>
        <end position="571"/>
    </location>
</feature>
<dbReference type="AlphaFoldDB" id="A0A7R9SVK3"/>
<dbReference type="GO" id="GO:0030866">
    <property type="term" value="P:cortical actin cytoskeleton organization"/>
    <property type="evidence" value="ECO:0000318"/>
    <property type="project" value="GO_Central"/>
</dbReference>
<comment type="similarity">
    <text evidence="1">Belongs to the formin homology family.</text>
</comment>
<dbReference type="InterPro" id="IPR014768">
    <property type="entry name" value="GBD/FH3_dom"/>
</dbReference>
<feature type="compositionally biased region" description="Polar residues" evidence="3">
    <location>
        <begin position="1107"/>
        <end position="1117"/>
    </location>
</feature>
<dbReference type="Gene3D" id="1.20.58.2220">
    <property type="entry name" value="Formin, FH2 domain"/>
    <property type="match status" value="1"/>
</dbReference>
<accession>A0A7R9SVK3</accession>
<gene>
    <name evidence="6 8" type="primary">frl-1</name>
    <name evidence="6" type="ORF">CELE_Y48G9A.4</name>
    <name evidence="8" type="ORF">Y48G9A.4</name>
</gene>
<dbReference type="SUPFAM" id="SSF48371">
    <property type="entry name" value="ARM repeat"/>
    <property type="match status" value="1"/>
</dbReference>
<feature type="compositionally biased region" description="Low complexity" evidence="3">
    <location>
        <begin position="583"/>
        <end position="592"/>
    </location>
</feature>
<dbReference type="InParanoid" id="A0A7R9SVK3"/>
<evidence type="ECO:0000313" key="6">
    <source>
        <dbReference type="EMBL" id="CAD8126315.1"/>
    </source>
</evidence>
<feature type="compositionally biased region" description="Basic and acidic residues" evidence="3">
    <location>
        <begin position="1138"/>
        <end position="1152"/>
    </location>
</feature>
<evidence type="ECO:0000256" key="3">
    <source>
        <dbReference type="SAM" id="MobiDB-lite"/>
    </source>
</evidence>
<dbReference type="InterPro" id="IPR015425">
    <property type="entry name" value="FH2_Formin"/>
</dbReference>
<dbReference type="InterPro" id="IPR011989">
    <property type="entry name" value="ARM-like"/>
</dbReference>
<dbReference type="Pfam" id="PF02181">
    <property type="entry name" value="FH2"/>
    <property type="match status" value="1"/>
</dbReference>
<dbReference type="SMR" id="A0A7R9SVK3"/>
<name>A0A7R9SVK3_CAEEL</name>
<dbReference type="InterPro" id="IPR010473">
    <property type="entry name" value="GTPase-bd"/>
</dbReference>
<dbReference type="InterPro" id="IPR016024">
    <property type="entry name" value="ARM-type_fold"/>
</dbReference>
<dbReference type="InterPro" id="IPR010472">
    <property type="entry name" value="FH3_dom"/>
</dbReference>
<dbReference type="WormBase" id="Y48G9A.4b">
    <property type="protein sequence ID" value="CE54251"/>
    <property type="gene ID" value="WBGene00021698"/>
    <property type="gene designation" value="frl-1"/>
</dbReference>
<feature type="compositionally biased region" description="Polar residues" evidence="3">
    <location>
        <begin position="759"/>
        <end position="768"/>
    </location>
</feature>
<dbReference type="Gene3D" id="1.25.10.10">
    <property type="entry name" value="Leucine-rich Repeat Variant"/>
    <property type="match status" value="2"/>
</dbReference>
<dbReference type="SMART" id="SM00498">
    <property type="entry name" value="FH2"/>
    <property type="match status" value="1"/>
</dbReference>
<dbReference type="FunCoup" id="A0A7R9SVK3">
    <property type="interactions" value="2126"/>
</dbReference>
<dbReference type="SMART" id="SM01139">
    <property type="entry name" value="Drf_FH3"/>
    <property type="match status" value="1"/>
</dbReference>
<feature type="compositionally biased region" description="Pro residues" evidence="3">
    <location>
        <begin position="617"/>
        <end position="632"/>
    </location>
</feature>
<dbReference type="PROSITE" id="PS51444">
    <property type="entry name" value="FH2"/>
    <property type="match status" value="1"/>
</dbReference>
<feature type="compositionally biased region" description="Basic residues" evidence="3">
    <location>
        <begin position="34"/>
        <end position="47"/>
    </location>
</feature>
<dbReference type="GO" id="GO:0005829">
    <property type="term" value="C:cytosol"/>
    <property type="evidence" value="ECO:0000318"/>
    <property type="project" value="GO_Central"/>
</dbReference>
<sequence length="1200" mass="133611">MKSRENSTSESLSETSEIRRKAVSEDLQNESFKRTKLRRTFGVKPKKKKEDPGGSANSLRRSNSTSSDIRSRRISSVIQSRECSTMIVGPTVAPPMPPQEQLDKMFDDVLKHMDLPVDKLRILRGYDNDKKWKLIVDQQVAKQVTPPAKYLEKLSYFLDKKLLKKALKNKEIGVDETSTSVLRHIEISLRTNSVDWVFEFLNTPNLGLRKLVDYMRTLLADCAPSVPSTSSGLPAGFLNSTANSSVGANNNHSSLNESPSHNSSYEMSTTTTANTSNSFDATANLLKKGPLTISKGKVAKTTGEAVDDIHICMMCLRAIMNNKQGFQQVFADTDAIYCIVRSILHQNLRTKTLVLQMLSSICWVQGGQELVSDAFDRFEKDFREPRRFWTLMQFVSHPPEFHVEFLSSAVQFFYYFVNVDDLNFRVHLQYEMTLLGLDKYIDMMAECESDELQERMISYQNNGIDVQQLLDDSNQKTELLDENERILSQLSQAKERIQEVEAKWITDKAALDRRLFDLVKERESMEKEYVEEKGSWTKTMNEKDRQAREERKRLEQKIGELEAIQKQMQAGLQVQQQQQAAAAAAAAAAQKSPPTPPPPAPGPHKEQRRSTSKDPPRPAPPPVSSIPPPPPIAGLLAANGTNVPIPPPPPPPLPQNLSGAPPPPPPPPPMLGGPPPPPPPPGGLMGPASNDAKTIKKIYQTKNKLPQLNWTAMKPMQAKNTVFEKLNDELIIEKLDFSKLEEMFKLAQPTLGLAEPKSEQSVIGQVSPGSTTSAAGTSSARKNTLLDTKRLQNVAITRRKVAMDAKSIMAAVHQLNLSALSAEKVDILSRILPTDEERKLYAGKKTTESENSMENLSEDDNFVAALCEIERLEHKLAVMRVMSEFDESAGLLEPQFTHVTAASKCAREAQLFHGVLEVILAFGNYMNSGKRGGAYGFKLSSLDSLAILKAPADRSLTLLHMIVAEIEKNLPHLKTFSEQLKFVDKATSVQWDSVQTDMKELAAGFKMAEKEQELKGTDCPEALSTFTASRKQKMADLEQAFQLAASSFKDCCEFYGENEKSTSPTVFFQKLAHFVQNYQKCRGENEAKAALEKRRQEEAERRARVASTKSSASSEQDQLMMELAEKVGGMGIGKRPRGKIDSTRMDHGDFEKLMNGLKHTGGTTPNRRKMSKSPSPAPRGSAPPPVAPKTRVVSVERDRQ</sequence>
<feature type="compositionally biased region" description="Pro residues" evidence="3">
    <location>
        <begin position="593"/>
        <end position="602"/>
    </location>
</feature>
<dbReference type="Pfam" id="PF06371">
    <property type="entry name" value="Drf_GBD"/>
    <property type="match status" value="2"/>
</dbReference>
<feature type="region of interest" description="Disordered" evidence="3">
    <location>
        <begin position="1"/>
        <end position="78"/>
    </location>
</feature>
<dbReference type="GO" id="GO:0016477">
    <property type="term" value="P:cell migration"/>
    <property type="evidence" value="ECO:0000318"/>
    <property type="project" value="GO_Central"/>
</dbReference>
<dbReference type="OrthoDB" id="1668162at2759"/>
<organism evidence="6 7">
    <name type="scientific">Caenorhabditis elegans</name>
    <dbReference type="NCBI Taxonomy" id="6239"/>
    <lineage>
        <taxon>Eukaryota</taxon>
        <taxon>Metazoa</taxon>
        <taxon>Ecdysozoa</taxon>
        <taxon>Nematoda</taxon>
        <taxon>Chromadorea</taxon>
        <taxon>Rhabditida</taxon>
        <taxon>Rhabditina</taxon>
        <taxon>Rhabditomorpha</taxon>
        <taxon>Rhabditoidea</taxon>
        <taxon>Rhabditidae</taxon>
        <taxon>Peloderinae</taxon>
        <taxon>Caenorhabditis</taxon>
    </lineage>
</organism>
<dbReference type="GO" id="GO:0008360">
    <property type="term" value="P:regulation of cell shape"/>
    <property type="evidence" value="ECO:0000318"/>
    <property type="project" value="GO_Central"/>
</dbReference>
<dbReference type="InterPro" id="IPR043592">
    <property type="entry name" value="FMNL_animal"/>
</dbReference>
<dbReference type="AGR" id="WB:WBGene00021698"/>
<evidence type="ECO:0000313" key="7">
    <source>
        <dbReference type="Proteomes" id="UP000001940"/>
    </source>
</evidence>
<evidence type="ECO:0007829" key="9">
    <source>
        <dbReference type="PeptideAtlas" id="A0A7R9SVK3"/>
    </source>
</evidence>
<feature type="compositionally biased region" description="Low complexity" evidence="3">
    <location>
        <begin position="60"/>
        <end position="78"/>
    </location>
</feature>
<reference evidence="6 7" key="1">
    <citation type="journal article" date="1998" name="Science">
        <title>Genome sequence of the nematode C. elegans: a platform for investigating biology.</title>
        <authorList>
            <consortium name="The C. elegans sequencing consortium"/>
            <person name="Sulson J.E."/>
            <person name="Waterston R."/>
        </authorList>
    </citation>
    <scope>NUCLEOTIDE SEQUENCE [LARGE SCALE GENOMIC DNA]</scope>
    <source>
        <strain evidence="6 7">Bristol N2</strain>
    </source>
</reference>
<proteinExistence type="evidence at protein level"/>
<feature type="compositionally biased region" description="Low complexity" evidence="3">
    <location>
        <begin position="769"/>
        <end position="780"/>
    </location>
</feature>
<keyword evidence="7" id="KW-1185">Reference proteome</keyword>
<dbReference type="GO" id="GO:0031267">
    <property type="term" value="F:small GTPase binding"/>
    <property type="evidence" value="ECO:0007669"/>
    <property type="project" value="InterPro"/>
</dbReference>
<dbReference type="Pfam" id="PF06367">
    <property type="entry name" value="Drf_FH3"/>
    <property type="match status" value="1"/>
</dbReference>
<dbReference type="PANTHER" id="PTHR45857">
    <property type="entry name" value="FORMIN-LIKE PROTEIN"/>
    <property type="match status" value="1"/>
</dbReference>
<protein>
    <submittedName>
        <fullName evidence="6">GBD/FH3 domain-containing protein</fullName>
    </submittedName>
</protein>
<feature type="region of interest" description="Disordered" evidence="3">
    <location>
        <begin position="248"/>
        <end position="272"/>
    </location>
</feature>
<feature type="region of interest" description="Disordered" evidence="3">
    <location>
        <begin position="583"/>
        <end position="690"/>
    </location>
</feature>
<dbReference type="Proteomes" id="UP000001940">
    <property type="component" value="Chromosome III"/>
</dbReference>
<dbReference type="EMBL" id="BX284603">
    <property type="protein sequence ID" value="CAD8126315.1"/>
    <property type="molecule type" value="Genomic_DNA"/>
</dbReference>
<evidence type="ECO:0000256" key="1">
    <source>
        <dbReference type="ARBA" id="ARBA00023449"/>
    </source>
</evidence>
<dbReference type="InterPro" id="IPR042201">
    <property type="entry name" value="FH2_Formin_sf"/>
</dbReference>
<feature type="region of interest" description="Disordered" evidence="3">
    <location>
        <begin position="753"/>
        <end position="783"/>
    </location>
</feature>